<evidence type="ECO:0000256" key="1">
    <source>
        <dbReference type="SAM" id="MobiDB-lite"/>
    </source>
</evidence>
<keyword evidence="3" id="KW-1185">Reference proteome</keyword>
<protein>
    <submittedName>
        <fullName evidence="2">Uncharacterized protein</fullName>
    </submittedName>
</protein>
<evidence type="ECO:0000313" key="3">
    <source>
        <dbReference type="Proteomes" id="UP000594638"/>
    </source>
</evidence>
<sequence length="103" mass="11427">MVVAPIPTGDDDSGRVRPHGHVPSPGADPATICHGTSLNIMYEPCKIFYAYTHPINYYHSGGPSTPLYQDNYPKGYVDNIHYPSGQVTLRLWDFDGWTGPESF</sequence>
<accession>A0A8S0UJJ0</accession>
<gene>
    <name evidence="2" type="ORF">OLEA9_A030257</name>
</gene>
<reference evidence="2 3" key="1">
    <citation type="submission" date="2019-12" db="EMBL/GenBank/DDBJ databases">
        <authorList>
            <person name="Alioto T."/>
            <person name="Alioto T."/>
            <person name="Gomez Garrido J."/>
        </authorList>
    </citation>
    <scope>NUCLEOTIDE SEQUENCE [LARGE SCALE GENOMIC DNA]</scope>
</reference>
<organism evidence="2 3">
    <name type="scientific">Olea europaea subsp. europaea</name>
    <dbReference type="NCBI Taxonomy" id="158383"/>
    <lineage>
        <taxon>Eukaryota</taxon>
        <taxon>Viridiplantae</taxon>
        <taxon>Streptophyta</taxon>
        <taxon>Embryophyta</taxon>
        <taxon>Tracheophyta</taxon>
        <taxon>Spermatophyta</taxon>
        <taxon>Magnoliopsida</taxon>
        <taxon>eudicotyledons</taxon>
        <taxon>Gunneridae</taxon>
        <taxon>Pentapetalae</taxon>
        <taxon>asterids</taxon>
        <taxon>lamiids</taxon>
        <taxon>Lamiales</taxon>
        <taxon>Oleaceae</taxon>
        <taxon>Oleeae</taxon>
        <taxon>Olea</taxon>
    </lineage>
</organism>
<dbReference type="EMBL" id="CACTIH010007570">
    <property type="protein sequence ID" value="CAA3015771.1"/>
    <property type="molecule type" value="Genomic_DNA"/>
</dbReference>
<name>A0A8S0UJJ0_OLEEU</name>
<dbReference type="Proteomes" id="UP000594638">
    <property type="component" value="Unassembled WGS sequence"/>
</dbReference>
<proteinExistence type="predicted"/>
<evidence type="ECO:0000313" key="2">
    <source>
        <dbReference type="EMBL" id="CAA3015771.1"/>
    </source>
</evidence>
<feature type="region of interest" description="Disordered" evidence="1">
    <location>
        <begin position="1"/>
        <end position="28"/>
    </location>
</feature>
<comment type="caution">
    <text evidence="2">The sequence shown here is derived from an EMBL/GenBank/DDBJ whole genome shotgun (WGS) entry which is preliminary data.</text>
</comment>
<dbReference type="Gramene" id="OE9A030257T1">
    <property type="protein sequence ID" value="OE9A030257C1"/>
    <property type="gene ID" value="OE9A030257"/>
</dbReference>
<dbReference type="AlphaFoldDB" id="A0A8S0UJJ0"/>